<evidence type="ECO:0000313" key="2">
    <source>
        <dbReference type="EnsemblProtists" id="EOD12871"/>
    </source>
</evidence>
<feature type="compositionally biased region" description="Gly residues" evidence="1">
    <location>
        <begin position="184"/>
        <end position="195"/>
    </location>
</feature>
<feature type="compositionally biased region" description="Low complexity" evidence="1">
    <location>
        <begin position="205"/>
        <end position="215"/>
    </location>
</feature>
<dbReference type="Proteomes" id="UP000013827">
    <property type="component" value="Unassembled WGS sequence"/>
</dbReference>
<name>A0A0D3INN6_EMIH1</name>
<dbReference type="PaxDb" id="2903-EOD12871"/>
<reference evidence="3" key="1">
    <citation type="journal article" date="2013" name="Nature">
        <title>Pan genome of the phytoplankton Emiliania underpins its global distribution.</title>
        <authorList>
            <person name="Read B.A."/>
            <person name="Kegel J."/>
            <person name="Klute M.J."/>
            <person name="Kuo A."/>
            <person name="Lefebvre S.C."/>
            <person name="Maumus F."/>
            <person name="Mayer C."/>
            <person name="Miller J."/>
            <person name="Monier A."/>
            <person name="Salamov A."/>
            <person name="Young J."/>
            <person name="Aguilar M."/>
            <person name="Claverie J.M."/>
            <person name="Frickenhaus S."/>
            <person name="Gonzalez K."/>
            <person name="Herman E.K."/>
            <person name="Lin Y.C."/>
            <person name="Napier J."/>
            <person name="Ogata H."/>
            <person name="Sarno A.F."/>
            <person name="Shmutz J."/>
            <person name="Schroeder D."/>
            <person name="de Vargas C."/>
            <person name="Verret F."/>
            <person name="von Dassow P."/>
            <person name="Valentin K."/>
            <person name="Van de Peer Y."/>
            <person name="Wheeler G."/>
            <person name="Dacks J.B."/>
            <person name="Delwiche C.F."/>
            <person name="Dyhrman S.T."/>
            <person name="Glockner G."/>
            <person name="John U."/>
            <person name="Richards T."/>
            <person name="Worden A.Z."/>
            <person name="Zhang X."/>
            <person name="Grigoriev I.V."/>
            <person name="Allen A.E."/>
            <person name="Bidle K."/>
            <person name="Borodovsky M."/>
            <person name="Bowler C."/>
            <person name="Brownlee C."/>
            <person name="Cock J.M."/>
            <person name="Elias M."/>
            <person name="Gladyshev V.N."/>
            <person name="Groth M."/>
            <person name="Guda C."/>
            <person name="Hadaegh A."/>
            <person name="Iglesias-Rodriguez M.D."/>
            <person name="Jenkins J."/>
            <person name="Jones B.M."/>
            <person name="Lawson T."/>
            <person name="Leese F."/>
            <person name="Lindquist E."/>
            <person name="Lobanov A."/>
            <person name="Lomsadze A."/>
            <person name="Malik S.B."/>
            <person name="Marsh M.E."/>
            <person name="Mackinder L."/>
            <person name="Mock T."/>
            <person name="Mueller-Roeber B."/>
            <person name="Pagarete A."/>
            <person name="Parker M."/>
            <person name="Probert I."/>
            <person name="Quesneville H."/>
            <person name="Raines C."/>
            <person name="Rensing S.A."/>
            <person name="Riano-Pachon D.M."/>
            <person name="Richier S."/>
            <person name="Rokitta S."/>
            <person name="Shiraiwa Y."/>
            <person name="Soanes D.M."/>
            <person name="van der Giezen M."/>
            <person name="Wahlund T.M."/>
            <person name="Williams B."/>
            <person name="Wilson W."/>
            <person name="Wolfe G."/>
            <person name="Wurch L.L."/>
        </authorList>
    </citation>
    <scope>NUCLEOTIDE SEQUENCE</scope>
</reference>
<evidence type="ECO:0000256" key="1">
    <source>
        <dbReference type="SAM" id="MobiDB-lite"/>
    </source>
</evidence>
<dbReference type="KEGG" id="ehx:EMIHUDRAFT_213094"/>
<dbReference type="HOGENOM" id="CLU_082568_0_0_1"/>
<organism evidence="2 3">
    <name type="scientific">Emiliania huxleyi (strain CCMP1516)</name>
    <dbReference type="NCBI Taxonomy" id="280463"/>
    <lineage>
        <taxon>Eukaryota</taxon>
        <taxon>Haptista</taxon>
        <taxon>Haptophyta</taxon>
        <taxon>Prymnesiophyceae</taxon>
        <taxon>Isochrysidales</taxon>
        <taxon>Noelaerhabdaceae</taxon>
        <taxon>Emiliania</taxon>
    </lineage>
</organism>
<dbReference type="GeneID" id="17259024"/>
<protein>
    <submittedName>
        <fullName evidence="2">Uncharacterized protein</fullName>
    </submittedName>
</protein>
<dbReference type="EnsemblProtists" id="EOD12871">
    <property type="protein sequence ID" value="EOD12871"/>
    <property type="gene ID" value="EMIHUDRAFT_213094"/>
</dbReference>
<proteinExistence type="predicted"/>
<feature type="region of interest" description="Disordered" evidence="1">
    <location>
        <begin position="176"/>
        <end position="215"/>
    </location>
</feature>
<dbReference type="RefSeq" id="XP_005765300.1">
    <property type="nucleotide sequence ID" value="XM_005765243.1"/>
</dbReference>
<sequence>MPGMKKTFLFMPVREGVTLQRPFACWCDACMQASAPGEGTMDSNYRCHGCSSPGLRWRETSVARSDAAGVASSKARTRQLSRSLRDQLKAHFAKSTNAVWVAVQNRGEDDPDQYWIGRAVALRPPFQTGGSVAGTGGRVRYDPGDMEIEVEWFDRDVSGGDERRIFKAWRPGADTTPAAAAAVGRGGSGGGGRGRGGGRRGGRGAAEAGAAAEGAAPEGPAVLTFNSSELRMINVEMQLVAPLGGGAALDVVRRSGRVALQGIARRVQTQRADPPDQLWEIPTGNERFILDRCS</sequence>
<evidence type="ECO:0000313" key="3">
    <source>
        <dbReference type="Proteomes" id="UP000013827"/>
    </source>
</evidence>
<accession>A0A0D3INN6</accession>
<dbReference type="AlphaFoldDB" id="A0A0D3INN6"/>
<reference evidence="2" key="2">
    <citation type="submission" date="2024-10" db="UniProtKB">
        <authorList>
            <consortium name="EnsemblProtists"/>
        </authorList>
    </citation>
    <scope>IDENTIFICATION</scope>
</reference>
<keyword evidence="3" id="KW-1185">Reference proteome</keyword>